<dbReference type="GO" id="GO:0106408">
    <property type="term" value="F:diadenylate cyclase activity"/>
    <property type="evidence" value="ECO:0007669"/>
    <property type="project" value="UniProtKB-EC"/>
</dbReference>
<dbReference type="InterPro" id="IPR003390">
    <property type="entry name" value="DNA_integrity_scan_DisA_N"/>
</dbReference>
<evidence type="ECO:0000259" key="11">
    <source>
        <dbReference type="PROSITE" id="PS51794"/>
    </source>
</evidence>
<dbReference type="InterPro" id="IPR050338">
    <property type="entry name" value="DisA"/>
</dbReference>
<evidence type="ECO:0000256" key="8">
    <source>
        <dbReference type="ARBA" id="ARBA00022989"/>
    </source>
</evidence>
<keyword evidence="4 10" id="KW-0812">Transmembrane</keyword>
<dbReference type="InterPro" id="IPR014046">
    <property type="entry name" value="C-di-AMP_synthase"/>
</dbReference>
<comment type="caution">
    <text evidence="12">The sequence shown here is derived from an EMBL/GenBank/DDBJ whole genome shotgun (WGS) entry which is preliminary data.</text>
</comment>
<sequence length="263" mass="29424">MEFLALLWRRYLVNIVDILIVAYITYKLFMLLKGTRAIQVLRGIFILILATFVARALHFQTVSWILKGVWVAGVIAIVIVFQPELRSVLAQIGKGPVLKSFFSEELVFVDEIIKALERLSKKGFGALIILEQDTGLRNYIEKGVIINGEVTADLLCSIFMSRAPIHDGAVIVQNERLIAAGCVLPLTREPGVSKILGTRHRAAIGITEVSDAWAIVVSEETGDISLASNRKLERKIDIKELHSKITQLYKAKLEKAKEEFIRT</sequence>
<feature type="transmembrane region" description="Helical" evidence="10">
    <location>
        <begin position="39"/>
        <end position="58"/>
    </location>
</feature>
<keyword evidence="5" id="KW-0548">Nucleotidyltransferase</keyword>
<dbReference type="PIRSF" id="PIRSF004793">
    <property type="entry name" value="UCP004793"/>
    <property type="match status" value="1"/>
</dbReference>
<proteinExistence type="inferred from homology"/>
<dbReference type="AlphaFoldDB" id="X1KWC6"/>
<dbReference type="FunFam" id="3.40.1700.10:FF:000002">
    <property type="entry name" value="Diadenylate cyclase"/>
    <property type="match status" value="1"/>
</dbReference>
<reference evidence="12" key="1">
    <citation type="journal article" date="2014" name="Front. Microbiol.">
        <title>High frequency of phylogenetically diverse reductive dehalogenase-homologous genes in deep subseafloor sedimentary metagenomes.</title>
        <authorList>
            <person name="Kawai M."/>
            <person name="Futagami T."/>
            <person name="Toyoda A."/>
            <person name="Takaki Y."/>
            <person name="Nishi S."/>
            <person name="Hori S."/>
            <person name="Arai W."/>
            <person name="Tsubouchi T."/>
            <person name="Morono Y."/>
            <person name="Uchiyama I."/>
            <person name="Ito T."/>
            <person name="Fujiyama A."/>
            <person name="Inagaki F."/>
            <person name="Takami H."/>
        </authorList>
    </citation>
    <scope>NUCLEOTIDE SEQUENCE</scope>
    <source>
        <strain evidence="12">Expedition CK06-06</strain>
    </source>
</reference>
<dbReference type="InterPro" id="IPR036888">
    <property type="entry name" value="DNA_integrity_DisA_N_sf"/>
</dbReference>
<dbReference type="EMBL" id="BARV01006334">
    <property type="protein sequence ID" value="GAI11397.1"/>
    <property type="molecule type" value="Genomic_DNA"/>
</dbReference>
<keyword evidence="7" id="KW-0067">ATP-binding</keyword>
<dbReference type="PROSITE" id="PS51794">
    <property type="entry name" value="DAC"/>
    <property type="match status" value="1"/>
</dbReference>
<evidence type="ECO:0000256" key="5">
    <source>
        <dbReference type="ARBA" id="ARBA00022695"/>
    </source>
</evidence>
<evidence type="ECO:0000256" key="2">
    <source>
        <dbReference type="ARBA" id="ARBA00022475"/>
    </source>
</evidence>
<dbReference type="GO" id="GO:0005524">
    <property type="term" value="F:ATP binding"/>
    <property type="evidence" value="ECO:0007669"/>
    <property type="project" value="UniProtKB-KW"/>
</dbReference>
<organism evidence="12">
    <name type="scientific">marine sediment metagenome</name>
    <dbReference type="NCBI Taxonomy" id="412755"/>
    <lineage>
        <taxon>unclassified sequences</taxon>
        <taxon>metagenomes</taxon>
        <taxon>ecological metagenomes</taxon>
    </lineage>
</organism>
<evidence type="ECO:0000256" key="6">
    <source>
        <dbReference type="ARBA" id="ARBA00022741"/>
    </source>
</evidence>
<feature type="transmembrane region" description="Helical" evidence="10">
    <location>
        <begin position="64"/>
        <end position="81"/>
    </location>
</feature>
<feature type="transmembrane region" description="Helical" evidence="10">
    <location>
        <begin position="12"/>
        <end position="32"/>
    </location>
</feature>
<name>X1KWC6_9ZZZZ</name>
<dbReference type="InterPro" id="IPR034701">
    <property type="entry name" value="CdaA"/>
</dbReference>
<evidence type="ECO:0000313" key="12">
    <source>
        <dbReference type="EMBL" id="GAI11397.1"/>
    </source>
</evidence>
<dbReference type="GO" id="GO:0006171">
    <property type="term" value="P:cAMP biosynthetic process"/>
    <property type="evidence" value="ECO:0007669"/>
    <property type="project" value="InterPro"/>
</dbReference>
<evidence type="ECO:0000256" key="10">
    <source>
        <dbReference type="SAM" id="Phobius"/>
    </source>
</evidence>
<evidence type="ECO:0000256" key="1">
    <source>
        <dbReference type="ARBA" id="ARBA00000877"/>
    </source>
</evidence>
<gene>
    <name evidence="12" type="ORF">S06H3_12970</name>
</gene>
<dbReference type="SUPFAM" id="SSF143597">
    <property type="entry name" value="YojJ-like"/>
    <property type="match status" value="1"/>
</dbReference>
<dbReference type="Pfam" id="PF02457">
    <property type="entry name" value="DAC"/>
    <property type="match status" value="1"/>
</dbReference>
<dbReference type="Pfam" id="PF19293">
    <property type="entry name" value="CdaA_N"/>
    <property type="match status" value="1"/>
</dbReference>
<evidence type="ECO:0000256" key="4">
    <source>
        <dbReference type="ARBA" id="ARBA00022692"/>
    </source>
</evidence>
<dbReference type="InterPro" id="IPR045585">
    <property type="entry name" value="CdaA_N"/>
</dbReference>
<dbReference type="PANTHER" id="PTHR34185">
    <property type="entry name" value="DIADENYLATE CYCLASE"/>
    <property type="match status" value="1"/>
</dbReference>
<dbReference type="HAMAP" id="MF_01499">
    <property type="entry name" value="DacA"/>
    <property type="match status" value="1"/>
</dbReference>
<evidence type="ECO:0000256" key="9">
    <source>
        <dbReference type="ARBA" id="ARBA00023136"/>
    </source>
</evidence>
<keyword evidence="6" id="KW-0547">Nucleotide-binding</keyword>
<comment type="catalytic activity">
    <reaction evidence="1">
        <text>2 ATP = 3',3'-c-di-AMP + 2 diphosphate</text>
        <dbReference type="Rhea" id="RHEA:35655"/>
        <dbReference type="ChEBI" id="CHEBI:30616"/>
        <dbReference type="ChEBI" id="CHEBI:33019"/>
        <dbReference type="ChEBI" id="CHEBI:71500"/>
        <dbReference type="EC" id="2.7.7.85"/>
    </reaction>
</comment>
<evidence type="ECO:0000256" key="7">
    <source>
        <dbReference type="ARBA" id="ARBA00022840"/>
    </source>
</evidence>
<keyword evidence="2" id="KW-1003">Cell membrane</keyword>
<dbReference type="PANTHER" id="PTHR34185:SF1">
    <property type="entry name" value="DIADENYLATE CYCLASE"/>
    <property type="match status" value="1"/>
</dbReference>
<keyword evidence="9 10" id="KW-0472">Membrane</keyword>
<accession>X1KWC6</accession>
<evidence type="ECO:0000256" key="3">
    <source>
        <dbReference type="ARBA" id="ARBA00022679"/>
    </source>
</evidence>
<protein>
    <recommendedName>
        <fullName evidence="11">DAC domain-containing protein</fullName>
    </recommendedName>
</protein>
<dbReference type="Gene3D" id="3.40.1700.10">
    <property type="entry name" value="DNA integrity scanning protein, DisA, N-terminal domain"/>
    <property type="match status" value="1"/>
</dbReference>
<keyword evidence="3" id="KW-0808">Transferase</keyword>
<dbReference type="NCBIfam" id="TIGR00159">
    <property type="entry name" value="diadenylate cyclase CdaA"/>
    <property type="match status" value="1"/>
</dbReference>
<dbReference type="GO" id="GO:0004016">
    <property type="term" value="F:adenylate cyclase activity"/>
    <property type="evidence" value="ECO:0007669"/>
    <property type="project" value="InterPro"/>
</dbReference>
<keyword evidence="8 10" id="KW-1133">Transmembrane helix</keyword>
<feature type="domain" description="DAC" evidence="11">
    <location>
        <begin position="82"/>
        <end position="240"/>
    </location>
</feature>